<evidence type="ECO:0000259" key="6">
    <source>
        <dbReference type="PROSITE" id="PS50850"/>
    </source>
</evidence>
<dbReference type="CDD" id="cd17316">
    <property type="entry name" value="MFS_SV2_like"/>
    <property type="match status" value="1"/>
</dbReference>
<feature type="transmembrane region" description="Helical" evidence="5">
    <location>
        <begin position="142"/>
        <end position="164"/>
    </location>
</feature>
<evidence type="ECO:0000256" key="5">
    <source>
        <dbReference type="SAM" id="Phobius"/>
    </source>
</evidence>
<feature type="transmembrane region" description="Helical" evidence="5">
    <location>
        <begin position="311"/>
        <end position="334"/>
    </location>
</feature>
<evidence type="ECO:0000256" key="1">
    <source>
        <dbReference type="ARBA" id="ARBA00004127"/>
    </source>
</evidence>
<gene>
    <name evidence="7" type="ORF">AYY17_06010</name>
</gene>
<feature type="transmembrane region" description="Helical" evidence="5">
    <location>
        <begin position="170"/>
        <end position="187"/>
    </location>
</feature>
<comment type="caution">
    <text evidence="7">The sequence shown here is derived from an EMBL/GenBank/DDBJ whole genome shotgun (WGS) entry which is preliminary data.</text>
</comment>
<evidence type="ECO:0000313" key="8">
    <source>
        <dbReference type="Proteomes" id="UP000092247"/>
    </source>
</evidence>
<dbReference type="PROSITE" id="PS00216">
    <property type="entry name" value="SUGAR_TRANSPORT_1"/>
    <property type="match status" value="1"/>
</dbReference>
<evidence type="ECO:0000256" key="2">
    <source>
        <dbReference type="ARBA" id="ARBA00022692"/>
    </source>
</evidence>
<keyword evidence="4 5" id="KW-0472">Membrane</keyword>
<dbReference type="AlphaFoldDB" id="A0A1B8HA01"/>
<dbReference type="RefSeq" id="WP_067424150.1">
    <property type="nucleotide sequence ID" value="NZ_CBCPID010000011.1"/>
</dbReference>
<organism evidence="7 8">
    <name type="scientific">Morganella psychrotolerans</name>
    <dbReference type="NCBI Taxonomy" id="368603"/>
    <lineage>
        <taxon>Bacteria</taxon>
        <taxon>Pseudomonadati</taxon>
        <taxon>Pseudomonadota</taxon>
        <taxon>Gammaproteobacteria</taxon>
        <taxon>Enterobacterales</taxon>
        <taxon>Morganellaceae</taxon>
        <taxon>Morganella</taxon>
    </lineage>
</organism>
<evidence type="ECO:0000313" key="7">
    <source>
        <dbReference type="EMBL" id="OBU05891.1"/>
    </source>
</evidence>
<dbReference type="Gene3D" id="1.20.1250.20">
    <property type="entry name" value="MFS general substrate transporter like domains"/>
    <property type="match status" value="1"/>
</dbReference>
<reference evidence="7 8" key="1">
    <citation type="submission" date="2016-06" db="EMBL/GenBank/DDBJ databases">
        <authorList>
            <person name="Kjaerup R.B."/>
            <person name="Dalgaard T.S."/>
            <person name="Juul-Madsen H.R."/>
        </authorList>
    </citation>
    <scope>NUCLEOTIDE SEQUENCE [LARGE SCALE GENOMIC DNA]</scope>
    <source>
        <strain evidence="7 8">GCSL-Mp3</strain>
    </source>
</reference>
<keyword evidence="2 5" id="KW-0812">Transmembrane</keyword>
<dbReference type="EMBL" id="LZEX01000023">
    <property type="protein sequence ID" value="OBU05891.1"/>
    <property type="molecule type" value="Genomic_DNA"/>
</dbReference>
<dbReference type="InterPro" id="IPR036259">
    <property type="entry name" value="MFS_trans_sf"/>
</dbReference>
<sequence>MTMANTPEAPATLSRNKLLWIAGMGWTFDAMDVGLLAFLLAALQADWGLSAAQLGWIGSMNAAGMAIGAFVFGIMADRKGRKPVFILTLLLFSLGSGLTAVAGSLAVVLVLRFFIGMGLGGELPVASTLVSESVAPHERGRIVVLLESFWAVGWLIAALIAYYIIPDYGWRTAMLLSALPALYALWLRAKLPEPASRYTAQTRPKLTIAQSMSLIWSPQYRRATLMLWILWFCVVFSYYGIFLWLPGVAMLKGFSLIKSFQYVLIMTLAQLPGYFSAAWLIERYGRKFVLVTYLTGTAVSAYWFSCADSATMLVIAGMLLSFFNLGAWGALYAYTPEQYPDSVRATGAGTATAVGRIGGIIGPLLAGYMIQYQFAVSSIFMIFSLAIVVAVLAVIFLGQETKNRELSSI</sequence>
<comment type="subcellular location">
    <subcellularLocation>
        <location evidence="1">Endomembrane system</location>
        <topology evidence="1">Multi-pass membrane protein</topology>
    </subcellularLocation>
</comment>
<evidence type="ECO:0000256" key="3">
    <source>
        <dbReference type="ARBA" id="ARBA00022989"/>
    </source>
</evidence>
<feature type="transmembrane region" description="Helical" evidence="5">
    <location>
        <begin position="18"/>
        <end position="42"/>
    </location>
</feature>
<feature type="transmembrane region" description="Helical" evidence="5">
    <location>
        <begin position="225"/>
        <end position="247"/>
    </location>
</feature>
<dbReference type="InterPro" id="IPR011701">
    <property type="entry name" value="MFS"/>
</dbReference>
<feature type="transmembrane region" description="Helical" evidence="5">
    <location>
        <begin position="288"/>
        <end position="305"/>
    </location>
</feature>
<feature type="transmembrane region" description="Helical" evidence="5">
    <location>
        <begin position="346"/>
        <end position="368"/>
    </location>
</feature>
<feature type="transmembrane region" description="Helical" evidence="5">
    <location>
        <begin position="109"/>
        <end position="130"/>
    </location>
</feature>
<feature type="transmembrane region" description="Helical" evidence="5">
    <location>
        <begin position="84"/>
        <end position="103"/>
    </location>
</feature>
<dbReference type="SUPFAM" id="SSF103473">
    <property type="entry name" value="MFS general substrate transporter"/>
    <property type="match status" value="1"/>
</dbReference>
<dbReference type="PROSITE" id="PS00217">
    <property type="entry name" value="SUGAR_TRANSPORT_2"/>
    <property type="match status" value="1"/>
</dbReference>
<dbReference type="InterPro" id="IPR005829">
    <property type="entry name" value="Sugar_transporter_CS"/>
</dbReference>
<dbReference type="InterPro" id="IPR020846">
    <property type="entry name" value="MFS_dom"/>
</dbReference>
<dbReference type="GO" id="GO:0046943">
    <property type="term" value="F:carboxylic acid transmembrane transporter activity"/>
    <property type="evidence" value="ECO:0007669"/>
    <property type="project" value="TreeGrafter"/>
</dbReference>
<dbReference type="GO" id="GO:0005886">
    <property type="term" value="C:plasma membrane"/>
    <property type="evidence" value="ECO:0007669"/>
    <property type="project" value="UniProtKB-SubCell"/>
</dbReference>
<accession>A0A1B8HA01</accession>
<dbReference type="STRING" id="368603.AYY16_12365"/>
<proteinExistence type="predicted"/>
<feature type="domain" description="Major facilitator superfamily (MFS) profile" evidence="6">
    <location>
        <begin position="18"/>
        <end position="402"/>
    </location>
</feature>
<evidence type="ECO:0000256" key="4">
    <source>
        <dbReference type="ARBA" id="ARBA00023136"/>
    </source>
</evidence>
<protein>
    <submittedName>
        <fullName evidence="7">MFS transporter</fullName>
    </submittedName>
</protein>
<keyword evidence="3 5" id="KW-1133">Transmembrane helix</keyword>
<name>A0A1B8HA01_9GAMM</name>
<feature type="transmembrane region" description="Helical" evidence="5">
    <location>
        <begin position="54"/>
        <end position="72"/>
    </location>
</feature>
<dbReference type="PANTHER" id="PTHR23508:SF10">
    <property type="entry name" value="CARBOXYLIC ACID TRANSPORTER PROTEIN HOMOLOG"/>
    <property type="match status" value="1"/>
</dbReference>
<dbReference type="Proteomes" id="UP000092247">
    <property type="component" value="Unassembled WGS sequence"/>
</dbReference>
<feature type="transmembrane region" description="Helical" evidence="5">
    <location>
        <begin position="374"/>
        <end position="397"/>
    </location>
</feature>
<dbReference type="PANTHER" id="PTHR23508">
    <property type="entry name" value="CARBOXYLIC ACID TRANSPORTER PROTEIN HOMOLOG"/>
    <property type="match status" value="1"/>
</dbReference>
<feature type="transmembrane region" description="Helical" evidence="5">
    <location>
        <begin position="259"/>
        <end position="281"/>
    </location>
</feature>
<dbReference type="Pfam" id="PF07690">
    <property type="entry name" value="MFS_1"/>
    <property type="match status" value="1"/>
</dbReference>
<dbReference type="PROSITE" id="PS50850">
    <property type="entry name" value="MFS"/>
    <property type="match status" value="1"/>
</dbReference>